<organism evidence="1 2">
    <name type="scientific">Winogradskyella maritima</name>
    <dbReference type="NCBI Taxonomy" id="1517766"/>
    <lineage>
        <taxon>Bacteria</taxon>
        <taxon>Pseudomonadati</taxon>
        <taxon>Bacteroidota</taxon>
        <taxon>Flavobacteriia</taxon>
        <taxon>Flavobacteriales</taxon>
        <taxon>Flavobacteriaceae</taxon>
        <taxon>Winogradskyella</taxon>
    </lineage>
</organism>
<evidence type="ECO:0000313" key="2">
    <source>
        <dbReference type="Proteomes" id="UP001595812"/>
    </source>
</evidence>
<evidence type="ECO:0000313" key="1">
    <source>
        <dbReference type="EMBL" id="MFC3876094.1"/>
    </source>
</evidence>
<dbReference type="EMBL" id="JBHSAT010000004">
    <property type="protein sequence ID" value="MFC3876094.1"/>
    <property type="molecule type" value="Genomic_DNA"/>
</dbReference>
<keyword evidence="2" id="KW-1185">Reference proteome</keyword>
<reference evidence="2" key="1">
    <citation type="journal article" date="2019" name="Int. J. Syst. Evol. Microbiol.">
        <title>The Global Catalogue of Microorganisms (GCM) 10K type strain sequencing project: providing services to taxonomists for standard genome sequencing and annotation.</title>
        <authorList>
            <consortium name="The Broad Institute Genomics Platform"/>
            <consortium name="The Broad Institute Genome Sequencing Center for Infectious Disease"/>
            <person name="Wu L."/>
            <person name="Ma J."/>
        </authorList>
    </citation>
    <scope>NUCLEOTIDE SEQUENCE [LARGE SCALE GENOMIC DNA]</scope>
    <source>
        <strain evidence="2">CECT 8979</strain>
    </source>
</reference>
<dbReference type="PROSITE" id="PS51257">
    <property type="entry name" value="PROKAR_LIPOPROTEIN"/>
    <property type="match status" value="1"/>
</dbReference>
<dbReference type="Proteomes" id="UP001595812">
    <property type="component" value="Unassembled WGS sequence"/>
</dbReference>
<dbReference type="RefSeq" id="WP_386096691.1">
    <property type="nucleotide sequence ID" value="NZ_JBHSAT010000004.1"/>
</dbReference>
<proteinExistence type="predicted"/>
<protein>
    <recommendedName>
        <fullName evidence="3">Lipoprotein</fullName>
    </recommendedName>
</protein>
<comment type="caution">
    <text evidence="1">The sequence shown here is derived from an EMBL/GenBank/DDBJ whole genome shotgun (WGS) entry which is preliminary data.</text>
</comment>
<sequence length="216" mass="25380">MKRLINFLTLILFFSCNNEKNITIEEEGLSILYTKEFKEVMTNPRFIKIQLDSIKNFSTLIDRMGELSCDRKISGLSFVYDKTEYNLIGSVPCPISADILCYFRVNHIFIKNDSLYTSRGKTKVKQPIEYLGKYIDDLIQKTYTHHYKEDKMKTAIINLNIEDQYPISTTKKVLSEIYNEFNRIALEKGEDYFKYHILFEKFVFLNIPPPPPPPSK</sequence>
<evidence type="ECO:0008006" key="3">
    <source>
        <dbReference type="Google" id="ProtNLM"/>
    </source>
</evidence>
<name>A0ABV8AEF5_9FLAO</name>
<gene>
    <name evidence="1" type="ORF">ACFOSX_02525</name>
</gene>
<accession>A0ABV8AEF5</accession>